<dbReference type="Proteomes" id="UP000323166">
    <property type="component" value="Unassembled WGS sequence"/>
</dbReference>
<dbReference type="EMBL" id="VNHM01000009">
    <property type="protein sequence ID" value="TYO95061.1"/>
    <property type="molecule type" value="Genomic_DNA"/>
</dbReference>
<proteinExistence type="predicted"/>
<evidence type="ECO:0000313" key="3">
    <source>
        <dbReference type="EMBL" id="TYO95061.1"/>
    </source>
</evidence>
<name>A0A5S4ZSL3_9FIRM</name>
<evidence type="ECO:0000256" key="1">
    <source>
        <dbReference type="SAM" id="Coils"/>
    </source>
</evidence>
<feature type="transmembrane region" description="Helical" evidence="2">
    <location>
        <begin position="24"/>
        <end position="46"/>
    </location>
</feature>
<dbReference type="AlphaFoldDB" id="A0A5S4ZSL3"/>
<dbReference type="PANTHER" id="PTHR40278:SF1">
    <property type="entry name" value="DNA UTILIZATION PROTEIN HOFN"/>
    <property type="match status" value="1"/>
</dbReference>
<keyword evidence="2" id="KW-1133">Transmembrane helix</keyword>
<organism evidence="3 4">
    <name type="scientific">Desulfallas thermosapovorans DSM 6562</name>
    <dbReference type="NCBI Taxonomy" id="1121431"/>
    <lineage>
        <taxon>Bacteria</taxon>
        <taxon>Bacillati</taxon>
        <taxon>Bacillota</taxon>
        <taxon>Clostridia</taxon>
        <taxon>Eubacteriales</taxon>
        <taxon>Desulfallaceae</taxon>
        <taxon>Desulfallas</taxon>
    </lineage>
</organism>
<protein>
    <submittedName>
        <fullName evidence="3">Type IV pilus assembly protein PilN</fullName>
    </submittedName>
</protein>
<gene>
    <name evidence="3" type="ORF">LX24_01788</name>
</gene>
<comment type="caution">
    <text evidence="3">The sequence shown here is derived from an EMBL/GenBank/DDBJ whole genome shotgun (WGS) entry which is preliminary data.</text>
</comment>
<dbReference type="Pfam" id="PF05137">
    <property type="entry name" value="PilN"/>
    <property type="match status" value="1"/>
</dbReference>
<dbReference type="PANTHER" id="PTHR40278">
    <property type="entry name" value="DNA UTILIZATION PROTEIN HOFN"/>
    <property type="match status" value="1"/>
</dbReference>
<dbReference type="RefSeq" id="WP_166511801.1">
    <property type="nucleotide sequence ID" value="NZ_VNHM01000009.1"/>
</dbReference>
<dbReference type="InterPro" id="IPR007813">
    <property type="entry name" value="PilN"/>
</dbReference>
<feature type="coiled-coil region" evidence="1">
    <location>
        <begin position="45"/>
        <end position="94"/>
    </location>
</feature>
<keyword evidence="1" id="KW-0175">Coiled coil</keyword>
<accession>A0A5S4ZSL3</accession>
<sequence>MYIRINLLPPEIRAHRERQQKRRVALALAGAVLAVFIVVYGALWLATLQVQAELARLQQERVELENKFPALQQYAQLQNQVRQAEDLIKEAVGVSPRWASIFENIGLNIPLNVWLTDLSFTGKNDDKQGHASGNSSTAAGQSVEKLVEDAKNLAQNIQGIQDGAGTARPEPRPGGELTIRGYALDYGAVTQWLEQIRQMPELAGVNCQFSSREQLHGEPVIRFEITAQVVTVQNTGDPGPKNSRGG</sequence>
<evidence type="ECO:0000256" key="2">
    <source>
        <dbReference type="SAM" id="Phobius"/>
    </source>
</evidence>
<keyword evidence="2" id="KW-0812">Transmembrane</keyword>
<evidence type="ECO:0000313" key="4">
    <source>
        <dbReference type="Proteomes" id="UP000323166"/>
    </source>
</evidence>
<dbReference type="InterPro" id="IPR052534">
    <property type="entry name" value="Extracell_DNA_Util/SecSys_Comp"/>
</dbReference>
<keyword evidence="2" id="KW-0472">Membrane</keyword>
<keyword evidence="4" id="KW-1185">Reference proteome</keyword>
<reference evidence="3 4" key="1">
    <citation type="submission" date="2019-07" db="EMBL/GenBank/DDBJ databases">
        <title>Genomic Encyclopedia of Type Strains, Phase I: the one thousand microbial genomes (KMG-I) project.</title>
        <authorList>
            <person name="Kyrpides N."/>
        </authorList>
    </citation>
    <scope>NUCLEOTIDE SEQUENCE [LARGE SCALE GENOMIC DNA]</scope>
    <source>
        <strain evidence="3 4">DSM 6562</strain>
    </source>
</reference>